<feature type="region of interest" description="Disordered" evidence="1">
    <location>
        <begin position="48"/>
        <end position="103"/>
    </location>
</feature>
<evidence type="ECO:0000256" key="1">
    <source>
        <dbReference type="SAM" id="MobiDB-lite"/>
    </source>
</evidence>
<protein>
    <submittedName>
        <fullName evidence="2">Uncharacterized protein</fullName>
    </submittedName>
</protein>
<dbReference type="EMBL" id="VSSQ01057811">
    <property type="protein sequence ID" value="MPN11584.1"/>
    <property type="molecule type" value="Genomic_DNA"/>
</dbReference>
<feature type="compositionally biased region" description="Basic residues" evidence="1">
    <location>
        <begin position="53"/>
        <end position="64"/>
    </location>
</feature>
<comment type="caution">
    <text evidence="2">The sequence shown here is derived from an EMBL/GenBank/DDBJ whole genome shotgun (WGS) entry which is preliminary data.</text>
</comment>
<feature type="compositionally biased region" description="Basic and acidic residues" evidence="1">
    <location>
        <begin position="67"/>
        <end position="76"/>
    </location>
</feature>
<dbReference type="AlphaFoldDB" id="A0A645FGG5"/>
<proteinExistence type="predicted"/>
<gene>
    <name evidence="2" type="ORF">SDC9_158887</name>
</gene>
<evidence type="ECO:0000313" key="2">
    <source>
        <dbReference type="EMBL" id="MPN11584.1"/>
    </source>
</evidence>
<name>A0A645FGG5_9ZZZZ</name>
<sequence>MISSPDEAGKLYRHGNSGNQSDDAACEEQRYAPRKMVRRKSCEVVDDFYDGGKHRRQQKGRQAPRRNGFERGDDASGHASCLRDSPQKRGYRDQKKRDDDVSDHSLFLIQRQLQKYDFIGNLPPMHYFTILTAFFPT</sequence>
<accession>A0A645FGG5</accession>
<feature type="compositionally biased region" description="Basic and acidic residues" evidence="1">
    <location>
        <begin position="85"/>
        <end position="103"/>
    </location>
</feature>
<reference evidence="2" key="1">
    <citation type="submission" date="2019-08" db="EMBL/GenBank/DDBJ databases">
        <authorList>
            <person name="Kucharzyk K."/>
            <person name="Murdoch R.W."/>
            <person name="Higgins S."/>
            <person name="Loffler F."/>
        </authorList>
    </citation>
    <scope>NUCLEOTIDE SEQUENCE</scope>
</reference>
<organism evidence="2">
    <name type="scientific">bioreactor metagenome</name>
    <dbReference type="NCBI Taxonomy" id="1076179"/>
    <lineage>
        <taxon>unclassified sequences</taxon>
        <taxon>metagenomes</taxon>
        <taxon>ecological metagenomes</taxon>
    </lineage>
</organism>
<feature type="region of interest" description="Disordered" evidence="1">
    <location>
        <begin position="1"/>
        <end position="32"/>
    </location>
</feature>